<gene>
    <name evidence="2" type="ORF">SAMN04487959_11032</name>
</gene>
<dbReference type="EMBL" id="FOPY01000010">
    <property type="protein sequence ID" value="SFH81928.1"/>
    <property type="molecule type" value="Genomic_DNA"/>
</dbReference>
<evidence type="ECO:0008006" key="4">
    <source>
        <dbReference type="Google" id="ProtNLM"/>
    </source>
</evidence>
<name>A0A1I3D5R5_9GAMM</name>
<feature type="chain" id="PRO_5011704651" description="YceI-like domain-containing protein" evidence="1">
    <location>
        <begin position="34"/>
        <end position="206"/>
    </location>
</feature>
<dbReference type="STRING" id="442341.SAMN04487959_11032"/>
<proteinExistence type="predicted"/>
<evidence type="ECO:0000313" key="2">
    <source>
        <dbReference type="EMBL" id="SFH81928.1"/>
    </source>
</evidence>
<feature type="signal peptide" evidence="1">
    <location>
        <begin position="1"/>
        <end position="33"/>
    </location>
</feature>
<dbReference type="Gene3D" id="2.40.128.110">
    <property type="entry name" value="Lipid/polyisoprenoid-binding, YceI-like"/>
    <property type="match status" value="1"/>
</dbReference>
<evidence type="ECO:0000313" key="3">
    <source>
        <dbReference type="Proteomes" id="UP000199040"/>
    </source>
</evidence>
<accession>A0A1I3D5R5</accession>
<sequence length="206" mass="22389">MPSIHNLTSRPARALSLIAAAGAALLLGSPAQAAWQLVPEQSRVEATVVEITPTGPVPHTHRVSQLQGTLGSDGTLRVPLRLRQTDILERVGQLPPLLSGLADTTLTTVTIQLSPERLDNLKVGESTIETVMLGADNQGQHQQEPLKVRITRESDNTLHVRNAERVALDGNELMQNQTARTILMLLGYDEIGDEVPVELDARLEDR</sequence>
<organism evidence="2 3">
    <name type="scientific">Modicisalibacter xianhensis</name>
    <dbReference type="NCBI Taxonomy" id="442341"/>
    <lineage>
        <taxon>Bacteria</taxon>
        <taxon>Pseudomonadati</taxon>
        <taxon>Pseudomonadota</taxon>
        <taxon>Gammaproteobacteria</taxon>
        <taxon>Oceanospirillales</taxon>
        <taxon>Halomonadaceae</taxon>
        <taxon>Modicisalibacter</taxon>
    </lineage>
</organism>
<protein>
    <recommendedName>
        <fullName evidence="4">YceI-like domain-containing protein</fullName>
    </recommendedName>
</protein>
<keyword evidence="3" id="KW-1185">Reference proteome</keyword>
<dbReference type="AlphaFoldDB" id="A0A1I3D5R5"/>
<reference evidence="2 3" key="1">
    <citation type="submission" date="2016-10" db="EMBL/GenBank/DDBJ databases">
        <authorList>
            <person name="de Groot N.N."/>
        </authorList>
    </citation>
    <scope>NUCLEOTIDE SEQUENCE [LARGE SCALE GENOMIC DNA]</scope>
    <source>
        <strain evidence="2 3">CGMCC 1.6848</strain>
    </source>
</reference>
<keyword evidence="1" id="KW-0732">Signal</keyword>
<dbReference type="RefSeq" id="WP_092847363.1">
    <property type="nucleotide sequence ID" value="NZ_FOPY01000010.1"/>
</dbReference>
<dbReference type="InterPro" id="IPR036761">
    <property type="entry name" value="TTHA0802/YceI-like_sf"/>
</dbReference>
<dbReference type="Proteomes" id="UP000199040">
    <property type="component" value="Unassembled WGS sequence"/>
</dbReference>
<evidence type="ECO:0000256" key="1">
    <source>
        <dbReference type="SAM" id="SignalP"/>
    </source>
</evidence>